<dbReference type="InterPro" id="IPR036388">
    <property type="entry name" value="WH-like_DNA-bd_sf"/>
</dbReference>
<protein>
    <submittedName>
        <fullName evidence="2">Uncharacterized protein</fullName>
    </submittedName>
</protein>
<dbReference type="SUPFAM" id="SSF46894">
    <property type="entry name" value="C-terminal effector domain of the bipartite response regulators"/>
    <property type="match status" value="1"/>
</dbReference>
<evidence type="ECO:0000313" key="3">
    <source>
        <dbReference type="Proteomes" id="UP000677537"/>
    </source>
</evidence>
<name>A0A940N0R9_9PROT</name>
<dbReference type="GO" id="GO:0006355">
    <property type="term" value="P:regulation of DNA-templated transcription"/>
    <property type="evidence" value="ECO:0007669"/>
    <property type="project" value="InterPro"/>
</dbReference>
<dbReference type="GO" id="GO:0003677">
    <property type="term" value="F:DNA binding"/>
    <property type="evidence" value="ECO:0007669"/>
    <property type="project" value="InterPro"/>
</dbReference>
<dbReference type="EMBL" id="JAGIZA010000003">
    <property type="protein sequence ID" value="MBP0492202.1"/>
    <property type="molecule type" value="Genomic_DNA"/>
</dbReference>
<evidence type="ECO:0000313" key="2">
    <source>
        <dbReference type="EMBL" id="MBP0492202.1"/>
    </source>
</evidence>
<organism evidence="2 3">
    <name type="scientific">Roseomonas indoligenes</name>
    <dbReference type="NCBI Taxonomy" id="2820811"/>
    <lineage>
        <taxon>Bacteria</taxon>
        <taxon>Pseudomonadati</taxon>
        <taxon>Pseudomonadota</taxon>
        <taxon>Alphaproteobacteria</taxon>
        <taxon>Acetobacterales</taxon>
        <taxon>Roseomonadaceae</taxon>
        <taxon>Roseomonas</taxon>
    </lineage>
</organism>
<dbReference type="Proteomes" id="UP000677537">
    <property type="component" value="Unassembled WGS sequence"/>
</dbReference>
<dbReference type="InterPro" id="IPR016032">
    <property type="entry name" value="Sig_transdc_resp-reg_C-effctor"/>
</dbReference>
<gene>
    <name evidence="2" type="ORF">J5Y10_05350</name>
</gene>
<evidence type="ECO:0000256" key="1">
    <source>
        <dbReference type="SAM" id="MobiDB-lite"/>
    </source>
</evidence>
<dbReference type="Gene3D" id="1.10.10.10">
    <property type="entry name" value="Winged helix-like DNA-binding domain superfamily/Winged helix DNA-binding domain"/>
    <property type="match status" value="1"/>
</dbReference>
<sequence length="251" mass="27056">MPDGTSSSPAASAANPHGTSAEAADALLTPREAEVARLYKARWAASAIADKLGISISAVYDYASKARRKGIDLPLQDMPGAPRKLDWRAVTQLARDGVVQKQIAASLGITERAVSKILHAQRQAGVNVPAKPRRGPAPTVDYEAVKALYLDPLTLPTREIARRLGCKEATVHDALNAMRAQGEHIPYRCRTKAAIAALPQKVEAPTVVDPVPTRLCMCCRKPADIVDPPRWFVCTDCKERDGAPIITRRAA</sequence>
<feature type="region of interest" description="Disordered" evidence="1">
    <location>
        <begin position="1"/>
        <end position="20"/>
    </location>
</feature>
<accession>A0A940N0R9</accession>
<reference evidence="2" key="1">
    <citation type="submission" date="2021-03" db="EMBL/GenBank/DDBJ databases">
        <authorList>
            <person name="So Y."/>
        </authorList>
    </citation>
    <scope>NUCLEOTIDE SEQUENCE</scope>
    <source>
        <strain evidence="2">SG15</strain>
    </source>
</reference>
<dbReference type="RefSeq" id="WP_209371579.1">
    <property type="nucleotide sequence ID" value="NZ_JAGIZA010000003.1"/>
</dbReference>
<proteinExistence type="predicted"/>
<dbReference type="AlphaFoldDB" id="A0A940N0R9"/>
<feature type="compositionally biased region" description="Low complexity" evidence="1">
    <location>
        <begin position="1"/>
        <end position="14"/>
    </location>
</feature>
<keyword evidence="3" id="KW-1185">Reference proteome</keyword>
<comment type="caution">
    <text evidence="2">The sequence shown here is derived from an EMBL/GenBank/DDBJ whole genome shotgun (WGS) entry which is preliminary data.</text>
</comment>